<dbReference type="GO" id="GO:0005737">
    <property type="term" value="C:cytoplasm"/>
    <property type="evidence" value="ECO:0007669"/>
    <property type="project" value="TreeGrafter"/>
</dbReference>
<evidence type="ECO:0000256" key="9">
    <source>
        <dbReference type="ARBA" id="ARBA00022801"/>
    </source>
</evidence>
<dbReference type="Gene3D" id="1.25.10.10">
    <property type="entry name" value="Leucine-rich Repeat Variant"/>
    <property type="match status" value="1"/>
</dbReference>
<organism evidence="15 16">
    <name type="scientific">Pedobacter hartonius</name>
    <dbReference type="NCBI Taxonomy" id="425514"/>
    <lineage>
        <taxon>Bacteria</taxon>
        <taxon>Pseudomonadati</taxon>
        <taxon>Bacteroidota</taxon>
        <taxon>Sphingobacteriia</taxon>
        <taxon>Sphingobacteriales</taxon>
        <taxon>Sphingobacteriaceae</taxon>
        <taxon>Pedobacter</taxon>
    </lineage>
</organism>
<dbReference type="PANTHER" id="PTHR11533:SF174">
    <property type="entry name" value="PUROMYCIN-SENSITIVE AMINOPEPTIDASE-RELATED"/>
    <property type="match status" value="1"/>
</dbReference>
<reference evidence="15 16" key="1">
    <citation type="submission" date="2016-10" db="EMBL/GenBank/DDBJ databases">
        <authorList>
            <person name="de Groot N.N."/>
        </authorList>
    </citation>
    <scope>NUCLEOTIDE SEQUENCE [LARGE SCALE GENOMIC DNA]</scope>
    <source>
        <strain evidence="15 16">DSM 19033</strain>
    </source>
</reference>
<keyword evidence="7" id="KW-0645">Protease</keyword>
<keyword evidence="10" id="KW-0862">Zinc</keyword>
<evidence type="ECO:0000259" key="14">
    <source>
        <dbReference type="Pfam" id="PF17900"/>
    </source>
</evidence>
<evidence type="ECO:0000256" key="4">
    <source>
        <dbReference type="ARBA" id="ARBA00012564"/>
    </source>
</evidence>
<dbReference type="InterPro" id="IPR042097">
    <property type="entry name" value="Aminopeptidase_N-like_N_sf"/>
</dbReference>
<dbReference type="InterPro" id="IPR050344">
    <property type="entry name" value="Peptidase_M1_aminopeptidases"/>
</dbReference>
<keyword evidence="6 15" id="KW-0031">Aminopeptidase</keyword>
<dbReference type="InterPro" id="IPR001930">
    <property type="entry name" value="Peptidase_M1"/>
</dbReference>
<dbReference type="GO" id="GO:0070006">
    <property type="term" value="F:metalloaminopeptidase activity"/>
    <property type="evidence" value="ECO:0007669"/>
    <property type="project" value="TreeGrafter"/>
</dbReference>
<dbReference type="Pfam" id="PF01433">
    <property type="entry name" value="Peptidase_M1"/>
    <property type="match status" value="1"/>
</dbReference>
<dbReference type="STRING" id="425514.SAMN05443550_103104"/>
<dbReference type="GO" id="GO:0016020">
    <property type="term" value="C:membrane"/>
    <property type="evidence" value="ECO:0007669"/>
    <property type="project" value="TreeGrafter"/>
</dbReference>
<dbReference type="InterPro" id="IPR045357">
    <property type="entry name" value="Aminopeptidase_N-like_N"/>
</dbReference>
<dbReference type="Proteomes" id="UP000198850">
    <property type="component" value="Unassembled WGS sequence"/>
</dbReference>
<feature type="signal peptide" evidence="12">
    <location>
        <begin position="1"/>
        <end position="29"/>
    </location>
</feature>
<dbReference type="CDD" id="cd09603">
    <property type="entry name" value="M1_APN_like"/>
    <property type="match status" value="1"/>
</dbReference>
<dbReference type="Pfam" id="PF17900">
    <property type="entry name" value="Peptidase_M1_N"/>
    <property type="match status" value="1"/>
</dbReference>
<dbReference type="Gene3D" id="2.60.40.1730">
    <property type="entry name" value="tricorn interacting facor f3 domain"/>
    <property type="match status" value="1"/>
</dbReference>
<feature type="domain" description="Aminopeptidase N-like N-terminal" evidence="14">
    <location>
        <begin position="53"/>
        <end position="242"/>
    </location>
</feature>
<name>A0A1H4AV76_9SPHI</name>
<evidence type="ECO:0000256" key="6">
    <source>
        <dbReference type="ARBA" id="ARBA00022438"/>
    </source>
</evidence>
<dbReference type="GO" id="GO:0005615">
    <property type="term" value="C:extracellular space"/>
    <property type="evidence" value="ECO:0007669"/>
    <property type="project" value="TreeGrafter"/>
</dbReference>
<dbReference type="GO" id="GO:0008270">
    <property type="term" value="F:zinc ion binding"/>
    <property type="evidence" value="ECO:0007669"/>
    <property type="project" value="InterPro"/>
</dbReference>
<dbReference type="InterPro" id="IPR016024">
    <property type="entry name" value="ARM-type_fold"/>
</dbReference>
<evidence type="ECO:0000256" key="3">
    <source>
        <dbReference type="ARBA" id="ARBA00010136"/>
    </source>
</evidence>
<keyword evidence="9" id="KW-0378">Hydrolase</keyword>
<dbReference type="SUPFAM" id="SSF63737">
    <property type="entry name" value="Leukotriene A4 hydrolase N-terminal domain"/>
    <property type="match status" value="1"/>
</dbReference>
<keyword evidence="16" id="KW-1185">Reference proteome</keyword>
<evidence type="ECO:0000256" key="1">
    <source>
        <dbReference type="ARBA" id="ARBA00000098"/>
    </source>
</evidence>
<dbReference type="PRINTS" id="PR00756">
    <property type="entry name" value="ALADIPTASE"/>
</dbReference>
<dbReference type="OrthoDB" id="100605at2"/>
<dbReference type="SUPFAM" id="SSF55486">
    <property type="entry name" value="Metalloproteases ('zincins'), catalytic domain"/>
    <property type="match status" value="1"/>
</dbReference>
<evidence type="ECO:0000256" key="12">
    <source>
        <dbReference type="SAM" id="SignalP"/>
    </source>
</evidence>
<protein>
    <recommendedName>
        <fullName evidence="5">Aminopeptidase N</fullName>
        <ecNumber evidence="4">3.4.11.2</ecNumber>
    </recommendedName>
</protein>
<dbReference type="EC" id="3.4.11.2" evidence="4"/>
<evidence type="ECO:0000313" key="15">
    <source>
        <dbReference type="EMBL" id="SEA39829.1"/>
    </source>
</evidence>
<evidence type="ECO:0000313" key="16">
    <source>
        <dbReference type="Proteomes" id="UP000198850"/>
    </source>
</evidence>
<sequence>MNIKTKTCRRAVVSTFLIIGAASISPASAQEKQNDPQMKIYRSTATKINDLIHTKLDVRFDYKKRYMYGREWVTIKPHIYATDSLRLDAQGMDIKTLSIVKNGKNIPLKYKYDSLTLAIQLDKEYKNTENYTVYIEYTAKPNELKVQGSAAITDAKGLYFINPDSTEKDKPVQIWTQGELQSSSAWFPTIDRPNQKTTDEISMTVPGKYVTLSNGRLASQKKNADGTRTDTWKMELPHSPYLMMMAVGNFSIYKDKWRDKEVSYYLEPKYAAYAKEIFGFTPEVIEFYSKILGVDYPWNKYSQIVVRDYVSGAMENTTATLHGTYVQGTTRELADRYYDAGRSTIVHELFHQWFGDYVTAESWSNITVNESFANFSETLWAEHKYGQDSGDEHNNEALMGYLKTPGDEKKDLVRFHYHDQQDVFDAVSYQKGGRILNMLRHYLGAPAFFKGLNIYLKTNAFKNGEAQQLRLAMEEASGKDLNWFFNQWYYGAGHPLLEMSYKWDETSKTQTVYINQTQEGKAFQLPMAVDIYSGGKKERHQIMMTAKSDTLTYKLASQPNLVNVDAEKIILSKKTDHKSMEELLFQYQNAPLYMDRLEAIEAATAKPADQSAQKILLAALQDKYYGLRLKTLNAIDPTNTTLSSAAMPTILKLAKTDDNNLVKAAAITVISTSKGGEQQLALYQEGLKSQSYAVAGASLGAMATLKPEEALTFAKSFEKESQGNLTNAILKVYAKSGTDAEWPFVYKKIADADPQSKFDMLKDFIGMTAHVQNPVYAQQGINLIRDMGIRFKANGFAPQLIEVLNQIKQFRQKMNDNASAEVAEEAVKKVNDAK</sequence>
<evidence type="ECO:0000256" key="5">
    <source>
        <dbReference type="ARBA" id="ARBA00015611"/>
    </source>
</evidence>
<dbReference type="GO" id="GO:0042277">
    <property type="term" value="F:peptide binding"/>
    <property type="evidence" value="ECO:0007669"/>
    <property type="project" value="TreeGrafter"/>
</dbReference>
<dbReference type="InterPro" id="IPR014782">
    <property type="entry name" value="Peptidase_M1_dom"/>
</dbReference>
<evidence type="ECO:0000256" key="8">
    <source>
        <dbReference type="ARBA" id="ARBA00022723"/>
    </source>
</evidence>
<dbReference type="AlphaFoldDB" id="A0A1H4AV76"/>
<dbReference type="RefSeq" id="WP_090555769.1">
    <property type="nucleotide sequence ID" value="NZ_FNRA01000003.1"/>
</dbReference>
<dbReference type="GO" id="GO:0016285">
    <property type="term" value="F:alanyl aminopeptidase activity"/>
    <property type="evidence" value="ECO:0007669"/>
    <property type="project" value="UniProtKB-EC"/>
</dbReference>
<dbReference type="GO" id="GO:0043171">
    <property type="term" value="P:peptide catabolic process"/>
    <property type="evidence" value="ECO:0007669"/>
    <property type="project" value="TreeGrafter"/>
</dbReference>
<dbReference type="SUPFAM" id="SSF48371">
    <property type="entry name" value="ARM repeat"/>
    <property type="match status" value="1"/>
</dbReference>
<dbReference type="InterPro" id="IPR011989">
    <property type="entry name" value="ARM-like"/>
</dbReference>
<feature type="domain" description="Peptidase M1 membrane alanine aminopeptidase" evidence="13">
    <location>
        <begin position="281"/>
        <end position="488"/>
    </location>
</feature>
<dbReference type="InterPro" id="IPR027268">
    <property type="entry name" value="Peptidase_M4/M1_CTD_sf"/>
</dbReference>
<gene>
    <name evidence="15" type="ORF">SAMN05443550_103104</name>
</gene>
<proteinExistence type="inferred from homology"/>
<dbReference type="GO" id="GO:0006508">
    <property type="term" value="P:proteolysis"/>
    <property type="evidence" value="ECO:0007669"/>
    <property type="project" value="UniProtKB-KW"/>
</dbReference>
<keyword evidence="12" id="KW-0732">Signal</keyword>
<evidence type="ECO:0000259" key="13">
    <source>
        <dbReference type="Pfam" id="PF01433"/>
    </source>
</evidence>
<accession>A0A1H4AV76</accession>
<keyword evidence="11" id="KW-0482">Metalloprotease</keyword>
<dbReference type="Gene3D" id="1.10.390.10">
    <property type="entry name" value="Neutral Protease Domain 2"/>
    <property type="match status" value="1"/>
</dbReference>
<evidence type="ECO:0000256" key="7">
    <source>
        <dbReference type="ARBA" id="ARBA00022670"/>
    </source>
</evidence>
<evidence type="ECO:0000256" key="2">
    <source>
        <dbReference type="ARBA" id="ARBA00001947"/>
    </source>
</evidence>
<dbReference type="EMBL" id="FNRA01000003">
    <property type="protein sequence ID" value="SEA39829.1"/>
    <property type="molecule type" value="Genomic_DNA"/>
</dbReference>
<comment type="similarity">
    <text evidence="3">Belongs to the peptidase M1 family.</text>
</comment>
<comment type="cofactor">
    <cofactor evidence="2">
        <name>Zn(2+)</name>
        <dbReference type="ChEBI" id="CHEBI:29105"/>
    </cofactor>
</comment>
<feature type="chain" id="PRO_5011541609" description="Aminopeptidase N" evidence="12">
    <location>
        <begin position="30"/>
        <end position="834"/>
    </location>
</feature>
<comment type="catalytic activity">
    <reaction evidence="1">
        <text>Release of an N-terminal amino acid, Xaa-|-Yaa- from a peptide, amide or arylamide. Xaa is preferably Ala, but may be most amino acids including Pro (slow action). When a terminal hydrophobic residue is followed by a prolyl residue, the two may be released as an intact Xaa-Pro dipeptide.</text>
        <dbReference type="EC" id="3.4.11.2"/>
    </reaction>
</comment>
<keyword evidence="8" id="KW-0479">Metal-binding</keyword>
<evidence type="ECO:0000256" key="11">
    <source>
        <dbReference type="ARBA" id="ARBA00023049"/>
    </source>
</evidence>
<evidence type="ECO:0000256" key="10">
    <source>
        <dbReference type="ARBA" id="ARBA00022833"/>
    </source>
</evidence>
<dbReference type="PANTHER" id="PTHR11533">
    <property type="entry name" value="PROTEASE M1 ZINC METALLOPROTEASE"/>
    <property type="match status" value="1"/>
</dbReference>